<gene>
    <name evidence="2 4" type="ORF">LOAG_09097</name>
</gene>
<accession>A0A1I7VZI6</accession>
<dbReference type="WBParaSite" id="EN70_794">
    <property type="protein sequence ID" value="EN70_794"/>
    <property type="gene ID" value="EN70_794"/>
</dbReference>
<dbReference type="KEGG" id="loa:LOAG_09097"/>
<accession>A0A1S0TSC9</accession>
<protein>
    <submittedName>
        <fullName evidence="4">Retrotrans_gag domain-containing protein</fullName>
    </submittedName>
</protein>
<feature type="compositionally biased region" description="Basic and acidic residues" evidence="1">
    <location>
        <begin position="1"/>
        <end position="15"/>
    </location>
</feature>
<feature type="compositionally biased region" description="Basic residues" evidence="1">
    <location>
        <begin position="40"/>
        <end position="50"/>
    </location>
</feature>
<dbReference type="eggNOG" id="ENOG502T2P5">
    <property type="taxonomic scope" value="Eukaryota"/>
</dbReference>
<dbReference type="OrthoDB" id="5842416at2759"/>
<feature type="region of interest" description="Disordered" evidence="1">
    <location>
        <begin position="1"/>
        <end position="59"/>
    </location>
</feature>
<evidence type="ECO:0000256" key="1">
    <source>
        <dbReference type="SAM" id="MobiDB-lite"/>
    </source>
</evidence>
<organism evidence="3 4">
    <name type="scientific">Loa loa</name>
    <name type="common">Eye worm</name>
    <name type="synonym">Filaria loa</name>
    <dbReference type="NCBI Taxonomy" id="7209"/>
    <lineage>
        <taxon>Eukaryota</taxon>
        <taxon>Metazoa</taxon>
        <taxon>Ecdysozoa</taxon>
        <taxon>Nematoda</taxon>
        <taxon>Chromadorea</taxon>
        <taxon>Rhabditida</taxon>
        <taxon>Spirurina</taxon>
        <taxon>Spiruromorpha</taxon>
        <taxon>Filarioidea</taxon>
        <taxon>Onchocercidae</taxon>
        <taxon>Loa</taxon>
    </lineage>
</organism>
<reference evidence="4" key="2">
    <citation type="submission" date="2016-11" db="UniProtKB">
        <authorList>
            <consortium name="WormBaseParasite"/>
        </authorList>
    </citation>
    <scope>IDENTIFICATION</scope>
</reference>
<name>A0A1I7VZI6_LOALO</name>
<evidence type="ECO:0000313" key="4">
    <source>
        <dbReference type="WBParaSite" id="EN70_794"/>
    </source>
</evidence>
<dbReference type="EMBL" id="JH712133">
    <property type="protein sequence ID" value="EFO19397.2"/>
    <property type="molecule type" value="Genomic_DNA"/>
</dbReference>
<dbReference type="Proteomes" id="UP000095285">
    <property type="component" value="Unassembled WGS sequence"/>
</dbReference>
<dbReference type="OMA" id="QLKGHPM"/>
<proteinExistence type="predicted"/>
<dbReference type="GeneID" id="9946529"/>
<reference evidence="2 3" key="1">
    <citation type="submission" date="2012-04" db="EMBL/GenBank/DDBJ databases">
        <title>The Genome Sequence of Loa loa.</title>
        <authorList>
            <consortium name="The Broad Institute Genome Sequencing Platform"/>
            <consortium name="Broad Institute Genome Sequencing Center for Infectious Disease"/>
            <person name="Nutman T.B."/>
            <person name="Fink D.L."/>
            <person name="Russ C."/>
            <person name="Young S."/>
            <person name="Zeng Q."/>
            <person name="Gargeya S."/>
            <person name="Alvarado L."/>
            <person name="Berlin A."/>
            <person name="Chapman S.B."/>
            <person name="Chen Z."/>
            <person name="Freedman E."/>
            <person name="Gellesch M."/>
            <person name="Goldberg J."/>
            <person name="Griggs A."/>
            <person name="Gujja S."/>
            <person name="Heilman E.R."/>
            <person name="Heiman D."/>
            <person name="Howarth C."/>
            <person name="Mehta T."/>
            <person name="Neiman D."/>
            <person name="Pearson M."/>
            <person name="Roberts A."/>
            <person name="Saif S."/>
            <person name="Shea T."/>
            <person name="Shenoy N."/>
            <person name="Sisk P."/>
            <person name="Stolte C."/>
            <person name="Sykes S."/>
            <person name="White J."/>
            <person name="Yandava C."/>
            <person name="Haas B."/>
            <person name="Henn M.R."/>
            <person name="Nusbaum C."/>
            <person name="Birren B."/>
        </authorList>
    </citation>
    <scope>NUCLEOTIDE SEQUENCE [LARGE SCALE GENOMIC DNA]</scope>
</reference>
<dbReference type="RefSeq" id="XP_003144674.2">
    <property type="nucleotide sequence ID" value="XM_003144626.2"/>
</dbReference>
<dbReference type="AlphaFoldDB" id="A0A1I7VZI6"/>
<sequence length="132" mass="15708">MMKSAERSIDKDVERATGNLMETSPALSVNTTQWTTSRTGIRRHRRRRNKPPPGYDEWDEENKQYYQDVTNALRQWKATRIQCQLRRFTIGFWKYLKYQLKGHPMHAAEMKDYKNAMEIFAALRGSQSLDYD</sequence>
<evidence type="ECO:0000313" key="2">
    <source>
        <dbReference type="EMBL" id="EFO19397.2"/>
    </source>
</evidence>
<evidence type="ECO:0000313" key="3">
    <source>
        <dbReference type="Proteomes" id="UP000095285"/>
    </source>
</evidence>
<dbReference type="CTD" id="9946529"/>
<keyword evidence="3" id="KW-1185">Reference proteome</keyword>
<feature type="compositionally biased region" description="Polar residues" evidence="1">
    <location>
        <begin position="20"/>
        <end position="34"/>
    </location>
</feature>